<name>A0A7G7VM80_9FIRM</name>
<evidence type="ECO:0000313" key="2">
    <source>
        <dbReference type="Proteomes" id="UP000515480"/>
    </source>
</evidence>
<reference evidence="1 2" key="1">
    <citation type="submission" date="2020-07" db="EMBL/GenBank/DDBJ databases">
        <title>Complete genome and description of Selenomonas timonensis sp. nov., a new bacterium isolated from a gingivitis subject.</title>
        <authorList>
            <person name="Antezack A."/>
        </authorList>
    </citation>
    <scope>NUCLEOTIDE SEQUENCE [LARGE SCALE GENOMIC DNA]</scope>
    <source>
        <strain evidence="1 2">Marseille-Q3039</strain>
    </source>
</reference>
<dbReference type="KEGG" id="stim:H1B31_04645"/>
<dbReference type="EMBL" id="CP060204">
    <property type="protein sequence ID" value="QNH55223.1"/>
    <property type="molecule type" value="Genomic_DNA"/>
</dbReference>
<dbReference type="Proteomes" id="UP000515480">
    <property type="component" value="Chromosome"/>
</dbReference>
<dbReference type="RefSeq" id="WP_009441328.1">
    <property type="nucleotide sequence ID" value="NZ_CP060204.1"/>
</dbReference>
<dbReference type="AlphaFoldDB" id="A0A7G7VM80"/>
<sequence>MGLFDGFSGSEEGLKNSAFEAIKAELDKQDMKYGEDVTEDGEDHIIRMRQQLDNGSVVSIAIVVTENGDTNDFIKIKYFGLVRLEEGADPKAFHEKLNDWNSQYRYVKFVVDDERDVVVDIDLPLDLHVGVFQADSFMAMVGVGLQVLEEVYPEMMKLRWA</sequence>
<gene>
    <name evidence="1" type="ORF">H1B31_04645</name>
</gene>
<dbReference type="Pfam" id="PF10722">
    <property type="entry name" value="YbjN"/>
    <property type="match status" value="1"/>
</dbReference>
<keyword evidence="2" id="KW-1185">Reference proteome</keyword>
<accession>A0A7G7VM80</accession>
<organism evidence="1 2">
    <name type="scientific">Selenomonas timonae</name>
    <dbReference type="NCBI Taxonomy" id="2754044"/>
    <lineage>
        <taxon>Bacteria</taxon>
        <taxon>Bacillati</taxon>
        <taxon>Bacillota</taxon>
        <taxon>Negativicutes</taxon>
        <taxon>Selenomonadales</taxon>
        <taxon>Selenomonadaceae</taxon>
        <taxon>Selenomonas</taxon>
    </lineage>
</organism>
<dbReference type="InterPro" id="IPR019660">
    <property type="entry name" value="Put_sensory_transdc_reg_YbjN"/>
</dbReference>
<protein>
    <submittedName>
        <fullName evidence="1">YbjN domain-containing protein</fullName>
    </submittedName>
</protein>
<proteinExistence type="predicted"/>
<evidence type="ECO:0000313" key="1">
    <source>
        <dbReference type="EMBL" id="QNH55223.1"/>
    </source>
</evidence>